<dbReference type="EMBL" id="JAVDPW010000008">
    <property type="protein sequence ID" value="MDR6291892.1"/>
    <property type="molecule type" value="Genomic_DNA"/>
</dbReference>
<protein>
    <recommendedName>
        <fullName evidence="4">DUF3306 domain-containing protein</fullName>
    </recommendedName>
</protein>
<evidence type="ECO:0000313" key="3">
    <source>
        <dbReference type="Proteomes" id="UP001262410"/>
    </source>
</evidence>
<feature type="compositionally biased region" description="Basic and acidic residues" evidence="1">
    <location>
        <begin position="13"/>
        <end position="24"/>
    </location>
</feature>
<comment type="caution">
    <text evidence="2">The sequence shown here is derived from an EMBL/GenBank/DDBJ whole genome shotgun (WGS) entry which is preliminary data.</text>
</comment>
<dbReference type="Proteomes" id="UP001262410">
    <property type="component" value="Unassembled WGS sequence"/>
</dbReference>
<feature type="region of interest" description="Disordered" evidence="1">
    <location>
        <begin position="1"/>
        <end position="59"/>
    </location>
</feature>
<feature type="compositionally biased region" description="Basic and acidic residues" evidence="1">
    <location>
        <begin position="196"/>
        <end position="215"/>
    </location>
</feature>
<evidence type="ECO:0000313" key="2">
    <source>
        <dbReference type="EMBL" id="MDR6291892.1"/>
    </source>
</evidence>
<reference evidence="2 3" key="1">
    <citation type="submission" date="2023-07" db="EMBL/GenBank/DDBJ databases">
        <title>Sorghum-associated microbial communities from plants grown in Nebraska, USA.</title>
        <authorList>
            <person name="Schachtman D."/>
        </authorList>
    </citation>
    <scope>NUCLEOTIDE SEQUENCE [LARGE SCALE GENOMIC DNA]</scope>
    <source>
        <strain evidence="2 3">584</strain>
    </source>
</reference>
<feature type="region of interest" description="Disordered" evidence="1">
    <location>
        <begin position="183"/>
        <end position="238"/>
    </location>
</feature>
<gene>
    <name evidence="2" type="ORF">E9232_004430</name>
</gene>
<feature type="compositionally biased region" description="Low complexity" evidence="1">
    <location>
        <begin position="42"/>
        <end position="55"/>
    </location>
</feature>
<dbReference type="RefSeq" id="WP_309797507.1">
    <property type="nucleotide sequence ID" value="NZ_JAVDPW010000008.1"/>
</dbReference>
<proteinExistence type="predicted"/>
<sequence length="238" mass="24744">MSAPEPFMSRWSRLKEEAGSRTDSEPAPLPLKSDAVAAKPVGADAETAAPTETNAPGPPVFDPASLPPIESISVGTDIRSFLQSGVPADLTRAALRRAWVADPTIRDFIGIAENQWNFNDPTAIPGFGPLTAADDVPGLLARIMGTTDDAVGRITEVVAPARPAASPATDGHRVEADDVRPGVAITADDPGSPHAVGREQERHGAEVAAADRHAAAESGAAEPGVRRNRRPHGSAMPK</sequence>
<evidence type="ECO:0000256" key="1">
    <source>
        <dbReference type="SAM" id="MobiDB-lite"/>
    </source>
</evidence>
<dbReference type="InterPro" id="IPR021735">
    <property type="entry name" value="DUF3306"/>
</dbReference>
<name>A0ABU1JTE5_9PROT</name>
<organism evidence="2 3">
    <name type="scientific">Inquilinus ginsengisoli</name>
    <dbReference type="NCBI Taxonomy" id="363840"/>
    <lineage>
        <taxon>Bacteria</taxon>
        <taxon>Pseudomonadati</taxon>
        <taxon>Pseudomonadota</taxon>
        <taxon>Alphaproteobacteria</taxon>
        <taxon>Rhodospirillales</taxon>
        <taxon>Rhodospirillaceae</taxon>
        <taxon>Inquilinus</taxon>
    </lineage>
</organism>
<keyword evidence="3" id="KW-1185">Reference proteome</keyword>
<accession>A0ABU1JTE5</accession>
<evidence type="ECO:0008006" key="4">
    <source>
        <dbReference type="Google" id="ProtNLM"/>
    </source>
</evidence>
<dbReference type="Pfam" id="PF11748">
    <property type="entry name" value="DUF3306"/>
    <property type="match status" value="1"/>
</dbReference>